<evidence type="ECO:0000313" key="2">
    <source>
        <dbReference type="EMBL" id="PKV08095.1"/>
    </source>
</evidence>
<dbReference type="Proteomes" id="UP000233731">
    <property type="component" value="Unassembled WGS sequence"/>
</dbReference>
<evidence type="ECO:0000313" key="3">
    <source>
        <dbReference type="Proteomes" id="UP000233731"/>
    </source>
</evidence>
<feature type="transmembrane region" description="Helical" evidence="1">
    <location>
        <begin position="12"/>
        <end position="33"/>
    </location>
</feature>
<dbReference type="InterPro" id="IPR006938">
    <property type="entry name" value="DUF624"/>
</dbReference>
<feature type="transmembrane region" description="Helical" evidence="1">
    <location>
        <begin position="90"/>
        <end position="110"/>
    </location>
</feature>
<protein>
    <submittedName>
        <fullName evidence="2">Beta-carotene 15,15'-monooxygenase</fullName>
    </submittedName>
</protein>
<feature type="transmembrane region" description="Helical" evidence="1">
    <location>
        <begin position="161"/>
        <end position="180"/>
    </location>
</feature>
<dbReference type="GO" id="GO:0004497">
    <property type="term" value="F:monooxygenase activity"/>
    <property type="evidence" value="ECO:0007669"/>
    <property type="project" value="UniProtKB-KW"/>
</dbReference>
<keyword evidence="2" id="KW-0503">Monooxygenase</keyword>
<keyword evidence="2" id="KW-0560">Oxidoreductase</keyword>
<feature type="transmembrane region" description="Helical" evidence="1">
    <location>
        <begin position="122"/>
        <end position="155"/>
    </location>
</feature>
<dbReference type="AlphaFoldDB" id="A0A2N3R8T1"/>
<sequence length="208" mass="23225">MRGLADLIDAIWINILMLVTSIPLISIGAALTAGHDAARRSLEGRGHVTSNYFRAFRSNFLKATMIWLLFGPLLLLLIYAWVVLQIMPLLIVKFAFSILWVLGFEWVWALQSRFENTVGRTLFNAWVFALANLGRTLIMVLFDAAYLVLLVLSWLYMPQGLFLLLLLGYGTLIMVHTPLLNGAFKHFVANAPTSRSAAVEAGQKKSAD</sequence>
<dbReference type="Pfam" id="PF04854">
    <property type="entry name" value="DUF624"/>
    <property type="match status" value="1"/>
</dbReference>
<keyword evidence="1" id="KW-0812">Transmembrane</keyword>
<organism evidence="2 3">
    <name type="scientific">Bifidobacterium asteroides</name>
    <dbReference type="NCBI Taxonomy" id="1684"/>
    <lineage>
        <taxon>Bacteria</taxon>
        <taxon>Bacillati</taxon>
        <taxon>Actinomycetota</taxon>
        <taxon>Actinomycetes</taxon>
        <taxon>Bifidobacteriales</taxon>
        <taxon>Bifidobacteriaceae</taxon>
        <taxon>Bifidobacterium</taxon>
    </lineage>
</organism>
<keyword evidence="1" id="KW-1133">Transmembrane helix</keyword>
<comment type="caution">
    <text evidence="2">The sequence shown here is derived from an EMBL/GenBank/DDBJ whole genome shotgun (WGS) entry which is preliminary data.</text>
</comment>
<accession>A0A2N3R8T1</accession>
<evidence type="ECO:0000256" key="1">
    <source>
        <dbReference type="SAM" id="Phobius"/>
    </source>
</evidence>
<name>A0A2N3R8T1_9BIFI</name>
<keyword evidence="1" id="KW-0472">Membrane</keyword>
<feature type="transmembrane region" description="Helical" evidence="1">
    <location>
        <begin position="64"/>
        <end position="84"/>
    </location>
</feature>
<proteinExistence type="predicted"/>
<dbReference type="EMBL" id="PCHJ01000022">
    <property type="protein sequence ID" value="PKV08095.1"/>
    <property type="molecule type" value="Genomic_DNA"/>
</dbReference>
<reference evidence="2 3" key="1">
    <citation type="submission" date="2017-10" db="EMBL/GenBank/DDBJ databases">
        <title>Bifidobacterium genomics.</title>
        <authorList>
            <person name="Lugli G.A."/>
            <person name="Milani C."/>
            <person name="Mancabelli L."/>
        </authorList>
    </citation>
    <scope>NUCLEOTIDE SEQUENCE [LARGE SCALE GENOMIC DNA]</scope>
    <source>
        <strain evidence="2 3">1460B</strain>
    </source>
</reference>
<gene>
    <name evidence="2" type="ORF">CQR44_1630</name>
</gene>